<dbReference type="SUPFAM" id="SSF53092">
    <property type="entry name" value="Creatinase/prolidase N-terminal domain"/>
    <property type="match status" value="1"/>
</dbReference>
<accession>A0AAV5GKU8</accession>
<comment type="similarity">
    <text evidence="2">Belongs to the peptidase M24B family.</text>
</comment>
<dbReference type="InterPro" id="IPR029149">
    <property type="entry name" value="Creatin/AminoP/Spt16_N"/>
</dbReference>
<dbReference type="InterPro" id="IPR033740">
    <property type="entry name" value="Pept_M24B"/>
</dbReference>
<dbReference type="InterPro" id="IPR036005">
    <property type="entry name" value="Creatinase/aminopeptidase-like"/>
</dbReference>
<comment type="cofactor">
    <cofactor evidence="1">
        <name>Mn(2+)</name>
        <dbReference type="ChEBI" id="CHEBI:29035"/>
    </cofactor>
</comment>
<keyword evidence="4" id="KW-0378">Hydrolase</keyword>
<organism evidence="9 10">
    <name type="scientific">Rhodotorula paludigena</name>
    <dbReference type="NCBI Taxonomy" id="86838"/>
    <lineage>
        <taxon>Eukaryota</taxon>
        <taxon>Fungi</taxon>
        <taxon>Dikarya</taxon>
        <taxon>Basidiomycota</taxon>
        <taxon>Pucciniomycotina</taxon>
        <taxon>Microbotryomycetes</taxon>
        <taxon>Sporidiobolales</taxon>
        <taxon>Sporidiobolaceae</taxon>
        <taxon>Rhodotorula</taxon>
    </lineage>
</organism>
<dbReference type="AlphaFoldDB" id="A0AAV5GKU8"/>
<dbReference type="CDD" id="cd01085">
    <property type="entry name" value="APP"/>
    <property type="match status" value="1"/>
</dbReference>
<evidence type="ECO:0000256" key="3">
    <source>
        <dbReference type="ARBA" id="ARBA00022723"/>
    </source>
</evidence>
<dbReference type="EMBL" id="BQKY01000013">
    <property type="protein sequence ID" value="GJN93226.1"/>
    <property type="molecule type" value="Genomic_DNA"/>
</dbReference>
<keyword evidence="10" id="KW-1185">Reference proteome</keyword>
<evidence type="ECO:0000256" key="4">
    <source>
        <dbReference type="ARBA" id="ARBA00022801"/>
    </source>
</evidence>
<dbReference type="Pfam" id="PF16188">
    <property type="entry name" value="Peptidase_M24_C"/>
    <property type="match status" value="1"/>
</dbReference>
<dbReference type="GO" id="GO:0046872">
    <property type="term" value="F:metal ion binding"/>
    <property type="evidence" value="ECO:0007669"/>
    <property type="project" value="UniProtKB-KW"/>
</dbReference>
<protein>
    <recommendedName>
        <fullName evidence="11">Creatinase/aminopeptidase</fullName>
    </recommendedName>
</protein>
<evidence type="ECO:0000259" key="8">
    <source>
        <dbReference type="Pfam" id="PF16188"/>
    </source>
</evidence>
<sequence>MLDSAPRLAALRQQLANHDLAAYIVDSGDSHANEYLAHADERRAWISGFTGSAGTALVLQQQALLWTDGRYHQVRFPLLTSVILAAILTIRAPQQAAQQLSPDWTLMKHGAPSVPSWTEWLSDPAHSSSALPRGSRIGLDPALVTVADYSSLAPALAAAGVELVPIRENLVDVAWDADERAQSGGAHGKPQRPREEVFVLDEKYAGESAQSKIERVRRELDKRDVFGDDPKAKPGTGDKRCWGLVVTLLDEIAWLLNLRGSDIPFNPVFFAYIVLPTVSSSRPTLFIDLEQVPQKTYDYLTALDILIEPYEHYVDFLEGVGKVLGDEDLVLLPSRTSLSSALALSLARCVTSQRGPIALLKALKNPTEVQGFRDCHVRDGVALVRYFAWLERELKQGTELREYEAALQLEEFRKQLEHFRGLSFSTISSTGANASVIHYSPAPDGQSAVIDPNKIYLCDSGAQFTDGTTDVTRTLHFGTPTSFERRAYTRVLQGHLAIDRAVFPSTTTGYMLDPFARAALWQDGLDYRHGTGHGVGHFLNVHEGPMGIGTRVAYNDVKLQPYQILSNEPGYYHEAPTEQGGRDASFGIRIENLVCVVPAQTEHAFGGVKYYRMERLTMCPIATNLVDPALLELRELEWLNKYNAECLAKVGPLLRETGDADAVEWLERSCRPLSVV</sequence>
<dbReference type="PANTHER" id="PTHR43763:SF6">
    <property type="entry name" value="XAA-PRO AMINOPEPTIDASE 1"/>
    <property type="match status" value="1"/>
</dbReference>
<name>A0AAV5GKU8_9BASI</name>
<dbReference type="Pfam" id="PF16189">
    <property type="entry name" value="Creatinase_N_2"/>
    <property type="match status" value="1"/>
</dbReference>
<feature type="domain" description="Peptidase M24 C-terminal" evidence="8">
    <location>
        <begin position="609"/>
        <end position="673"/>
    </location>
</feature>
<evidence type="ECO:0000313" key="9">
    <source>
        <dbReference type="EMBL" id="GJN93226.1"/>
    </source>
</evidence>
<evidence type="ECO:0000313" key="10">
    <source>
        <dbReference type="Proteomes" id="UP001342314"/>
    </source>
</evidence>
<dbReference type="Gene3D" id="3.90.230.10">
    <property type="entry name" value="Creatinase/methionine aminopeptidase superfamily"/>
    <property type="match status" value="1"/>
</dbReference>
<keyword evidence="3" id="KW-0479">Metal-binding</keyword>
<dbReference type="InterPro" id="IPR050422">
    <property type="entry name" value="X-Pro_aminopeptidase_P"/>
</dbReference>
<dbReference type="Pfam" id="PF01321">
    <property type="entry name" value="Creatinase_N"/>
    <property type="match status" value="1"/>
</dbReference>
<evidence type="ECO:0000256" key="5">
    <source>
        <dbReference type="ARBA" id="ARBA00023211"/>
    </source>
</evidence>
<dbReference type="FunFam" id="3.90.230.10:FF:000007">
    <property type="entry name" value="Xaa-Pro aminopeptidase P"/>
    <property type="match status" value="1"/>
</dbReference>
<dbReference type="SUPFAM" id="SSF55920">
    <property type="entry name" value="Creatinase/aminopeptidase"/>
    <property type="match status" value="1"/>
</dbReference>
<dbReference type="Proteomes" id="UP001342314">
    <property type="component" value="Unassembled WGS sequence"/>
</dbReference>
<feature type="domain" description="Peptidase M24" evidence="6">
    <location>
        <begin position="372"/>
        <end position="596"/>
    </location>
</feature>
<proteinExistence type="inferred from homology"/>
<evidence type="ECO:0000256" key="1">
    <source>
        <dbReference type="ARBA" id="ARBA00001936"/>
    </source>
</evidence>
<dbReference type="Pfam" id="PF00557">
    <property type="entry name" value="Peptidase_M24"/>
    <property type="match status" value="1"/>
</dbReference>
<dbReference type="PANTHER" id="PTHR43763">
    <property type="entry name" value="XAA-PRO AMINOPEPTIDASE 1"/>
    <property type="match status" value="1"/>
</dbReference>
<evidence type="ECO:0000259" key="7">
    <source>
        <dbReference type="Pfam" id="PF01321"/>
    </source>
</evidence>
<dbReference type="Gene3D" id="3.40.350.10">
    <property type="entry name" value="Creatinase/prolidase N-terminal domain"/>
    <property type="match status" value="3"/>
</dbReference>
<dbReference type="InterPro" id="IPR032416">
    <property type="entry name" value="Peptidase_M24_C"/>
</dbReference>
<evidence type="ECO:0000256" key="2">
    <source>
        <dbReference type="ARBA" id="ARBA00008766"/>
    </source>
</evidence>
<dbReference type="InterPro" id="IPR000994">
    <property type="entry name" value="Pept_M24"/>
</dbReference>
<dbReference type="InterPro" id="IPR000587">
    <property type="entry name" value="Creatinase_N"/>
</dbReference>
<comment type="caution">
    <text evidence="9">The sequence shown here is derived from an EMBL/GenBank/DDBJ whole genome shotgun (WGS) entry which is preliminary data.</text>
</comment>
<keyword evidence="5" id="KW-0464">Manganese</keyword>
<reference evidence="9 10" key="1">
    <citation type="submission" date="2021-12" db="EMBL/GenBank/DDBJ databases">
        <title>High titer production of polyol ester of fatty acids by Rhodotorula paludigena BS15 towards product separation-free biomass refinery.</title>
        <authorList>
            <person name="Mano J."/>
            <person name="Ono H."/>
            <person name="Tanaka T."/>
            <person name="Naito K."/>
            <person name="Sushida H."/>
            <person name="Ike M."/>
            <person name="Tokuyasu K."/>
            <person name="Kitaoka M."/>
        </authorList>
    </citation>
    <scope>NUCLEOTIDE SEQUENCE [LARGE SCALE GENOMIC DNA]</scope>
    <source>
        <strain evidence="9 10">BS15</strain>
    </source>
</reference>
<feature type="domain" description="Creatinase N-terminal" evidence="7">
    <location>
        <begin position="7"/>
        <end position="168"/>
    </location>
</feature>
<evidence type="ECO:0000259" key="6">
    <source>
        <dbReference type="Pfam" id="PF00557"/>
    </source>
</evidence>
<dbReference type="GO" id="GO:0005737">
    <property type="term" value="C:cytoplasm"/>
    <property type="evidence" value="ECO:0007669"/>
    <property type="project" value="UniProtKB-ARBA"/>
</dbReference>
<gene>
    <name evidence="9" type="ORF">Rhopal_006273-T1</name>
</gene>
<evidence type="ECO:0008006" key="11">
    <source>
        <dbReference type="Google" id="ProtNLM"/>
    </source>
</evidence>
<dbReference type="GO" id="GO:0070006">
    <property type="term" value="F:metalloaminopeptidase activity"/>
    <property type="evidence" value="ECO:0007669"/>
    <property type="project" value="InterPro"/>
</dbReference>